<evidence type="ECO:0000313" key="3">
    <source>
        <dbReference type="EMBL" id="PVE43641.1"/>
    </source>
</evidence>
<dbReference type="AlphaFoldDB" id="A0A2T7UGA9"/>
<sequence>MRNKQAMVQLHRMLAMGLLLFVGCAQAETPAFLAEREKNFPSPSAAKDYQTFAPVRVATFSNWAKYFSSCTIEPGPHSRSLAQGQLPRPLSYSRFPIGGTRTLDDFVDAYPVTSLIAAQADKILEERYPRMRLPSDKFASFSMAKSITSLLVGIALDEGKIASLDDPASKYVPAIADSAYGAISLRHLLRMSSGMNYSENYSGRDDNARMQGYLESQGSIVAINVFKGKPFHTPGSKFNYAGIESIVLNQVVAHATGQPICQYMQEKIWGPMGAQDSGTWQLDGAGQAMGQMGFAATARDWVRLGLMIVNDGKVGDRQVISKSYLDEATRMSAQPEHFHKGNGVNRLYGYGYQFWLLGESQPVMLGVFGQHLFLDRSRKAVLLITSAWPSTLMPLYSMNYSRLFEAFTDSLDTPPIKP</sequence>
<dbReference type="Proteomes" id="UP000037507">
    <property type="component" value="Unassembled WGS sequence"/>
</dbReference>
<dbReference type="STRING" id="1293045.H663_00455"/>
<comment type="caution">
    <text evidence="3">The sequence shown here is derived from an EMBL/GenBank/DDBJ whole genome shotgun (WGS) entry which is preliminary data.</text>
</comment>
<dbReference type="Gene3D" id="3.40.710.10">
    <property type="entry name" value="DD-peptidase/beta-lactamase superfamily"/>
    <property type="match status" value="1"/>
</dbReference>
<organism evidence="3 4">
    <name type="scientific">Limnohabitans planktonicus II-D5</name>
    <dbReference type="NCBI Taxonomy" id="1293045"/>
    <lineage>
        <taxon>Bacteria</taxon>
        <taxon>Pseudomonadati</taxon>
        <taxon>Pseudomonadota</taxon>
        <taxon>Betaproteobacteria</taxon>
        <taxon>Burkholderiales</taxon>
        <taxon>Comamonadaceae</taxon>
        <taxon>Limnohabitans</taxon>
    </lineage>
</organism>
<feature type="signal peptide" evidence="1">
    <location>
        <begin position="1"/>
        <end position="27"/>
    </location>
</feature>
<keyword evidence="1" id="KW-0732">Signal</keyword>
<reference evidence="3" key="1">
    <citation type="submission" date="2017-04" db="EMBL/GenBank/DDBJ databases">
        <title>Unexpected and diverse lifestyles within the genus Limnohabitans.</title>
        <authorList>
            <person name="Kasalicky V."/>
            <person name="Mehrshad M."/>
            <person name="Andrei S.-A."/>
            <person name="Salcher M."/>
            <person name="Kratochvilova H."/>
            <person name="Simek K."/>
            <person name="Ghai R."/>
        </authorList>
    </citation>
    <scope>NUCLEOTIDE SEQUENCE [LARGE SCALE GENOMIC DNA]</scope>
    <source>
        <strain evidence="3">II-D5</strain>
    </source>
</reference>
<dbReference type="Pfam" id="PF00144">
    <property type="entry name" value="Beta-lactamase"/>
    <property type="match status" value="1"/>
</dbReference>
<proteinExistence type="predicted"/>
<evidence type="ECO:0000256" key="1">
    <source>
        <dbReference type="SAM" id="SignalP"/>
    </source>
</evidence>
<dbReference type="InterPro" id="IPR012338">
    <property type="entry name" value="Beta-lactam/transpept-like"/>
</dbReference>
<keyword evidence="4" id="KW-1185">Reference proteome</keyword>
<dbReference type="PANTHER" id="PTHR43283:SF14">
    <property type="entry name" value="BLL8153 PROTEIN"/>
    <property type="match status" value="1"/>
</dbReference>
<feature type="domain" description="Beta-lactamase-related" evidence="2">
    <location>
        <begin position="137"/>
        <end position="390"/>
    </location>
</feature>
<dbReference type="PANTHER" id="PTHR43283">
    <property type="entry name" value="BETA-LACTAMASE-RELATED"/>
    <property type="match status" value="1"/>
</dbReference>
<name>A0A2T7UGA9_9BURK</name>
<dbReference type="InterPro" id="IPR050789">
    <property type="entry name" value="Diverse_Enzym_Activities"/>
</dbReference>
<evidence type="ECO:0000313" key="4">
    <source>
        <dbReference type="Proteomes" id="UP000037507"/>
    </source>
</evidence>
<dbReference type="OrthoDB" id="9814204at2"/>
<dbReference type="PROSITE" id="PS51257">
    <property type="entry name" value="PROKAR_LIPOPROTEIN"/>
    <property type="match status" value="1"/>
</dbReference>
<protein>
    <recommendedName>
        <fullName evidence="2">Beta-lactamase-related domain-containing protein</fullName>
    </recommendedName>
</protein>
<evidence type="ECO:0000259" key="2">
    <source>
        <dbReference type="Pfam" id="PF00144"/>
    </source>
</evidence>
<dbReference type="InterPro" id="IPR001466">
    <property type="entry name" value="Beta-lactam-related"/>
</dbReference>
<dbReference type="SUPFAM" id="SSF56601">
    <property type="entry name" value="beta-lactamase/transpeptidase-like"/>
    <property type="match status" value="1"/>
</dbReference>
<accession>A0A2T7UGA9</accession>
<gene>
    <name evidence="3" type="ORF">H663_006510</name>
</gene>
<feature type="chain" id="PRO_5015426788" description="Beta-lactamase-related domain-containing protein" evidence="1">
    <location>
        <begin position="28"/>
        <end position="418"/>
    </location>
</feature>
<dbReference type="EMBL" id="LFYT02000005">
    <property type="protein sequence ID" value="PVE43641.1"/>
    <property type="molecule type" value="Genomic_DNA"/>
</dbReference>